<reference evidence="3" key="1">
    <citation type="submission" date="2003-08" db="EMBL/GenBank/DDBJ databases">
        <authorList>
            <person name="Birren B."/>
            <person name="Nusbaum C."/>
            <person name="Abebe A."/>
            <person name="Abouelleil A."/>
            <person name="Adekoya E."/>
            <person name="Ait-zahra M."/>
            <person name="Allen N."/>
            <person name="Allen T."/>
            <person name="An P."/>
            <person name="Anderson M."/>
            <person name="Anderson S."/>
            <person name="Arachchi H."/>
            <person name="Armbruster J."/>
            <person name="Bachantsang P."/>
            <person name="Baldwin J."/>
            <person name="Barry A."/>
            <person name="Bayul T."/>
            <person name="Blitshsteyn B."/>
            <person name="Bloom T."/>
            <person name="Blye J."/>
            <person name="Boguslavskiy L."/>
            <person name="Borowsky M."/>
            <person name="Boukhgalter B."/>
            <person name="Brunache A."/>
            <person name="Butler J."/>
            <person name="Calixte N."/>
            <person name="Calvo S."/>
            <person name="Camarata J."/>
            <person name="Campo K."/>
            <person name="Chang J."/>
            <person name="Cheshatsang Y."/>
            <person name="Citroen M."/>
            <person name="Collymore A."/>
            <person name="Considine T."/>
            <person name="Cook A."/>
            <person name="Cooke P."/>
            <person name="Corum B."/>
            <person name="Cuomo C."/>
            <person name="David R."/>
            <person name="Dawoe T."/>
            <person name="Degray S."/>
            <person name="Dodge S."/>
            <person name="Dooley K."/>
            <person name="Dorje P."/>
            <person name="Dorjee K."/>
            <person name="Dorris L."/>
            <person name="Duffey N."/>
            <person name="Dupes A."/>
            <person name="Elkins T."/>
            <person name="Engels R."/>
            <person name="Erickson J."/>
            <person name="Farina A."/>
            <person name="Faro S."/>
            <person name="Ferreira P."/>
            <person name="Fischer H."/>
            <person name="Fitzgerald M."/>
            <person name="Foley K."/>
            <person name="Gage D."/>
            <person name="Galagan J."/>
            <person name="Gearin G."/>
            <person name="Gnerre S."/>
            <person name="Gnirke A."/>
            <person name="Goyette A."/>
            <person name="Graham J."/>
            <person name="Grandbois E."/>
            <person name="Gyaltsen K."/>
            <person name="Hafez N."/>
            <person name="Hagopian D."/>
            <person name="Hagos B."/>
            <person name="Hall J."/>
            <person name="Hatcher B."/>
            <person name="Heller A."/>
            <person name="Higgins H."/>
            <person name="Honan T."/>
            <person name="Horn A."/>
            <person name="Houde N."/>
            <person name="Hughes L."/>
            <person name="Hulme W."/>
            <person name="Husby E."/>
            <person name="Iliev I."/>
            <person name="Jaffe D."/>
            <person name="Jones C."/>
            <person name="Kamal M."/>
            <person name="Kamat A."/>
            <person name="Kamvysselis M."/>
            <person name="Karlsson E."/>
            <person name="Kells C."/>
            <person name="Kieu A."/>
            <person name="Kisner P."/>
            <person name="Kodira C."/>
            <person name="Kulbokas E."/>
            <person name="Labutti K."/>
            <person name="Lama D."/>
            <person name="Landers T."/>
            <person name="Leger J."/>
            <person name="Levine S."/>
            <person name="Lewis D."/>
            <person name="Lewis T."/>
            <person name="Lindblad-toh K."/>
            <person name="Liu X."/>
            <person name="Lokyitsang T."/>
            <person name="Lokyitsang Y."/>
            <person name="Lucien O."/>
            <person name="Lui A."/>
            <person name="Ma L.J."/>
            <person name="Mabbitt R."/>
            <person name="Macdonald J."/>
            <person name="Maclean C."/>
            <person name="Major J."/>
            <person name="Manning J."/>
            <person name="Marabella R."/>
            <person name="Maru K."/>
            <person name="Matthews C."/>
            <person name="Mauceli E."/>
            <person name="Mccarthy M."/>
            <person name="Mcdonough S."/>
            <person name="Mcghee T."/>
            <person name="Meldrim J."/>
            <person name="Meneus L."/>
            <person name="Mesirov J."/>
            <person name="Mihalev A."/>
            <person name="Mihova T."/>
            <person name="Mikkelsen T."/>
            <person name="Mlenga V."/>
            <person name="Moru K."/>
            <person name="Mozes J."/>
            <person name="Mulrain L."/>
            <person name="Munson G."/>
            <person name="Naylor J."/>
            <person name="Newes C."/>
            <person name="Nguyen C."/>
            <person name="Nguyen N."/>
            <person name="Nguyen T."/>
            <person name="Nicol R."/>
            <person name="Nielsen C."/>
            <person name="Nizzari M."/>
            <person name="Norbu C."/>
            <person name="Norbu N."/>
            <person name="O'donnell P."/>
            <person name="Okoawo O."/>
            <person name="O'leary S."/>
            <person name="Omotosho B."/>
            <person name="O'neill K."/>
            <person name="Osman S."/>
            <person name="Parker S."/>
            <person name="Perrin D."/>
            <person name="Phunkhang P."/>
            <person name="Piqani B."/>
            <person name="Purcell S."/>
            <person name="Rachupka T."/>
            <person name="Ramasamy U."/>
            <person name="Rameau R."/>
            <person name="Ray V."/>
            <person name="Raymond C."/>
            <person name="Retta R."/>
            <person name="Richardson S."/>
            <person name="Rise C."/>
            <person name="Rodriguez J."/>
            <person name="Rogers J."/>
            <person name="Rogov P."/>
            <person name="Rutman M."/>
            <person name="Schupbach R."/>
            <person name="Seaman C."/>
            <person name="Settipalli S."/>
            <person name="Sharpe T."/>
            <person name="Sheridan J."/>
            <person name="Sherpa N."/>
            <person name="Shi J."/>
            <person name="Smirnov S."/>
            <person name="Smith C."/>
            <person name="Sougnez C."/>
            <person name="Spencer B."/>
            <person name="Stalker J."/>
            <person name="Stange-thomann N."/>
            <person name="Stavropoulos S."/>
            <person name="Stetson K."/>
            <person name="Stone C."/>
            <person name="Stone S."/>
            <person name="Stubbs M."/>
            <person name="Talamas J."/>
            <person name="Tchuinga P."/>
            <person name="Tenzing P."/>
            <person name="Tesfaye S."/>
            <person name="Theodore J."/>
            <person name="Thoulutsang Y."/>
            <person name="Topham K."/>
            <person name="Towey S."/>
            <person name="Tsamla T."/>
            <person name="Tsomo N."/>
            <person name="Vallee D."/>
            <person name="Vassiliev H."/>
            <person name="Venkataraman V."/>
            <person name="Vinson J."/>
            <person name="Vo A."/>
            <person name="Wade C."/>
            <person name="Wang S."/>
            <person name="Wangchuk T."/>
            <person name="Wangdi T."/>
            <person name="Whittaker C."/>
            <person name="Wilkinson J."/>
            <person name="Wu Y."/>
            <person name="Wyman D."/>
            <person name="Yadav S."/>
            <person name="Yang S."/>
            <person name="Yang X."/>
            <person name="Yeager S."/>
            <person name="Yee E."/>
            <person name="Young G."/>
            <person name="Zainoun J."/>
            <person name="Zembeck L."/>
            <person name="Zimmer A."/>
            <person name="Zody M."/>
            <person name="Lander E."/>
        </authorList>
    </citation>
    <scope>NUCLEOTIDE SEQUENCE [LARGE SCALE GENOMIC DNA]</scope>
</reference>
<protein>
    <submittedName>
        <fullName evidence="2">Uncharacterized protein</fullName>
    </submittedName>
</protein>
<evidence type="ECO:0000256" key="1">
    <source>
        <dbReference type="SAM" id="MobiDB-lite"/>
    </source>
</evidence>
<sequence>MDGLDADDTNPRPTSPRASPYIKSKVNASIQRMYRDCHSNPIKPVKSSPHRHPVMKSISARRKSASNQSTAVLKVVKNHRKTSQNASVTKQNHLNFSIAKLSTAQNNSIMDTDVPCKISTVPKSTRTSIDLTCNETIVDETELPFTKSQGNHGHTGVSLPASLGKGGHFIEMSCEVPSIAQTTQSVKFQHENVVHFNPIRVSPMVENDVVNVLGDVIERVVTSEDTRQLLGSMVSQVDCGNPQTNSSAVDEI</sequence>
<accession>H2Z3D9</accession>
<dbReference type="Ensembl" id="ENSCSAVT00000012241.1">
    <property type="protein sequence ID" value="ENSCSAVP00000012101.1"/>
    <property type="gene ID" value="ENSCSAVG00000007115.1"/>
</dbReference>
<evidence type="ECO:0000313" key="3">
    <source>
        <dbReference type="Proteomes" id="UP000007875"/>
    </source>
</evidence>
<reference evidence="2" key="2">
    <citation type="submission" date="2025-08" db="UniProtKB">
        <authorList>
            <consortium name="Ensembl"/>
        </authorList>
    </citation>
    <scope>IDENTIFICATION</scope>
</reference>
<dbReference type="Proteomes" id="UP000007875">
    <property type="component" value="Unassembled WGS sequence"/>
</dbReference>
<name>H2Z3D9_CIOSA</name>
<evidence type="ECO:0000313" key="2">
    <source>
        <dbReference type="Ensembl" id="ENSCSAVP00000012101.1"/>
    </source>
</evidence>
<proteinExistence type="predicted"/>
<keyword evidence="3" id="KW-1185">Reference proteome</keyword>
<dbReference type="GeneTree" id="ENSGT00940000155713"/>
<dbReference type="HOGENOM" id="CLU_1102471_0_0_1"/>
<feature type="region of interest" description="Disordered" evidence="1">
    <location>
        <begin position="1"/>
        <end position="23"/>
    </location>
</feature>
<dbReference type="AlphaFoldDB" id="H2Z3D9"/>
<organism evidence="2 3">
    <name type="scientific">Ciona savignyi</name>
    <name type="common">Pacific transparent sea squirt</name>
    <dbReference type="NCBI Taxonomy" id="51511"/>
    <lineage>
        <taxon>Eukaryota</taxon>
        <taxon>Metazoa</taxon>
        <taxon>Chordata</taxon>
        <taxon>Tunicata</taxon>
        <taxon>Ascidiacea</taxon>
        <taxon>Phlebobranchia</taxon>
        <taxon>Cionidae</taxon>
        <taxon>Ciona</taxon>
    </lineage>
</organism>
<reference evidence="2" key="3">
    <citation type="submission" date="2025-09" db="UniProtKB">
        <authorList>
            <consortium name="Ensembl"/>
        </authorList>
    </citation>
    <scope>IDENTIFICATION</scope>
</reference>